<accession>A0A9X3JCS2</accession>
<dbReference type="PROSITE" id="PS50106">
    <property type="entry name" value="PDZ"/>
    <property type="match status" value="1"/>
</dbReference>
<dbReference type="Pfam" id="PF02163">
    <property type="entry name" value="Peptidase_M50"/>
    <property type="match status" value="1"/>
</dbReference>
<comment type="similarity">
    <text evidence="3 11">Belongs to the peptidase M50B family.</text>
</comment>
<evidence type="ECO:0000259" key="12">
    <source>
        <dbReference type="PROSITE" id="PS50106"/>
    </source>
</evidence>
<keyword evidence="11" id="KW-0479">Metal-binding</keyword>
<feature type="domain" description="PDZ" evidence="12">
    <location>
        <begin position="191"/>
        <end position="270"/>
    </location>
</feature>
<feature type="transmembrane region" description="Helical" evidence="11">
    <location>
        <begin position="303"/>
        <end position="322"/>
    </location>
</feature>
<dbReference type="RefSeq" id="WP_268751380.1">
    <property type="nucleotide sequence ID" value="NZ_JAPRFQ010000001.1"/>
</dbReference>
<evidence type="ECO:0000256" key="1">
    <source>
        <dbReference type="ARBA" id="ARBA00001947"/>
    </source>
</evidence>
<feature type="transmembrane region" description="Helical" evidence="11">
    <location>
        <begin position="394"/>
        <end position="413"/>
    </location>
</feature>
<keyword evidence="6 11" id="KW-0378">Hydrolase</keyword>
<comment type="caution">
    <text evidence="13">The sequence shown here is derived from an EMBL/GenBank/DDBJ whole genome shotgun (WGS) entry which is preliminary data.</text>
</comment>
<dbReference type="AlphaFoldDB" id="A0A9X3JCS2"/>
<evidence type="ECO:0000256" key="2">
    <source>
        <dbReference type="ARBA" id="ARBA00004141"/>
    </source>
</evidence>
<feature type="transmembrane region" description="Helical" evidence="11">
    <location>
        <begin position="343"/>
        <end position="365"/>
    </location>
</feature>
<reference evidence="13" key="1">
    <citation type="submission" date="2022-12" db="EMBL/GenBank/DDBJ databases">
        <title>Description and comparative metabolic analysis of Aerococcus sp. nov., isolated from the feces of a pig.</title>
        <authorList>
            <person name="Chang Y.-H."/>
        </authorList>
    </citation>
    <scope>NUCLEOTIDE SEQUENCE</scope>
    <source>
        <strain evidence="13">YH-aer222</strain>
    </source>
</reference>
<evidence type="ECO:0000256" key="10">
    <source>
        <dbReference type="ARBA" id="ARBA00023136"/>
    </source>
</evidence>
<evidence type="ECO:0000256" key="7">
    <source>
        <dbReference type="ARBA" id="ARBA00022833"/>
    </source>
</evidence>
<sequence length="421" mass="45837">MQSIVAFILIFSIIVIFHEFGHFYFAKRANILVREFSIGMGPKIYHYQGDETTYTLRLLPIGGYVRMAGLDEMAETIERGMQLILETDSDGQVETISLATDQQNYNGLPIEVFASDLEDEMFIEGIPFGQTDVRRFRVSRTANLVEADGTIIKVAPSDRQFQSASIWQRMLTNFAGPMNNFILAVLAFILLGFFQGGVPTNDPVIGDVVDSSPAADAGLQAGDQITEIAGQSIDSFAAIGDAVSNHPKEELDLTYQRDGKEHSITVTPTAAQASDGSQIGQLGVTPSQSMNPLTIIAAGFQRAWAIIAMVFAVIGSMVKNGFDINNFGGPVYMYQATSQVVSMGWLGLLSWLGALSVNLGIVNLLPIPALDGGKLVLNLIELVRGKPLSHKIEAYINIVGVVLVFLLMIAVTWNDIMRFFG</sequence>
<name>A0A9X3JCS2_9LACT</name>
<dbReference type="InterPro" id="IPR004387">
    <property type="entry name" value="Pept_M50_Zn"/>
</dbReference>
<evidence type="ECO:0000256" key="3">
    <source>
        <dbReference type="ARBA" id="ARBA00007931"/>
    </source>
</evidence>
<evidence type="ECO:0000256" key="6">
    <source>
        <dbReference type="ARBA" id="ARBA00022801"/>
    </source>
</evidence>
<dbReference type="Gene3D" id="2.30.42.10">
    <property type="match status" value="1"/>
</dbReference>
<dbReference type="Proteomes" id="UP001146670">
    <property type="component" value="Unassembled WGS sequence"/>
</dbReference>
<keyword evidence="4" id="KW-0645">Protease</keyword>
<dbReference type="InterPro" id="IPR008915">
    <property type="entry name" value="Peptidase_M50"/>
</dbReference>
<evidence type="ECO:0000256" key="8">
    <source>
        <dbReference type="ARBA" id="ARBA00022989"/>
    </source>
</evidence>
<keyword evidence="9 11" id="KW-0482">Metalloprotease</keyword>
<dbReference type="InterPro" id="IPR036034">
    <property type="entry name" value="PDZ_sf"/>
</dbReference>
<protein>
    <recommendedName>
        <fullName evidence="11">Zinc metalloprotease</fullName>
        <ecNumber evidence="11">3.4.24.-</ecNumber>
    </recommendedName>
</protein>
<evidence type="ECO:0000256" key="4">
    <source>
        <dbReference type="ARBA" id="ARBA00022670"/>
    </source>
</evidence>
<dbReference type="InterPro" id="IPR041489">
    <property type="entry name" value="PDZ_6"/>
</dbReference>
<gene>
    <name evidence="13" type="primary">rseP</name>
    <name evidence="13" type="ORF">OW157_00550</name>
</gene>
<comment type="subcellular location">
    <subcellularLocation>
        <location evidence="2">Membrane</location>
        <topology evidence="2">Multi-pass membrane protein</topology>
    </subcellularLocation>
</comment>
<dbReference type="GO" id="GO:0046872">
    <property type="term" value="F:metal ion binding"/>
    <property type="evidence" value="ECO:0007669"/>
    <property type="project" value="UniProtKB-KW"/>
</dbReference>
<dbReference type="GO" id="GO:0004222">
    <property type="term" value="F:metalloendopeptidase activity"/>
    <property type="evidence" value="ECO:0007669"/>
    <property type="project" value="InterPro"/>
</dbReference>
<dbReference type="SUPFAM" id="SSF50156">
    <property type="entry name" value="PDZ domain-like"/>
    <property type="match status" value="1"/>
</dbReference>
<dbReference type="EMBL" id="JAPRFR010000001">
    <property type="protein sequence ID" value="MCZ0725053.1"/>
    <property type="molecule type" value="Genomic_DNA"/>
</dbReference>
<dbReference type="CDD" id="cd06163">
    <property type="entry name" value="S2P-M50_PDZ_RseP-like"/>
    <property type="match status" value="1"/>
</dbReference>
<evidence type="ECO:0000313" key="13">
    <source>
        <dbReference type="EMBL" id="MCZ0725053.1"/>
    </source>
</evidence>
<evidence type="ECO:0000256" key="9">
    <source>
        <dbReference type="ARBA" id="ARBA00023049"/>
    </source>
</evidence>
<evidence type="ECO:0000256" key="5">
    <source>
        <dbReference type="ARBA" id="ARBA00022692"/>
    </source>
</evidence>
<dbReference type="GO" id="GO:0016020">
    <property type="term" value="C:membrane"/>
    <property type="evidence" value="ECO:0007669"/>
    <property type="project" value="UniProtKB-SubCell"/>
</dbReference>
<feature type="transmembrane region" description="Helical" evidence="11">
    <location>
        <begin position="178"/>
        <end position="198"/>
    </location>
</feature>
<dbReference type="CDD" id="cd23081">
    <property type="entry name" value="cpPDZ_EcRseP-like"/>
    <property type="match status" value="1"/>
</dbReference>
<proteinExistence type="inferred from homology"/>
<feature type="transmembrane region" description="Helical" evidence="11">
    <location>
        <begin position="6"/>
        <end position="25"/>
    </location>
</feature>
<dbReference type="PANTHER" id="PTHR42837">
    <property type="entry name" value="REGULATOR OF SIGMA-E PROTEASE RSEP"/>
    <property type="match status" value="1"/>
</dbReference>
<dbReference type="EC" id="3.4.24.-" evidence="11"/>
<dbReference type="NCBIfam" id="TIGR00054">
    <property type="entry name" value="RIP metalloprotease RseP"/>
    <property type="match status" value="1"/>
</dbReference>
<keyword evidence="7 11" id="KW-0862">Zinc</keyword>
<keyword evidence="14" id="KW-1185">Reference proteome</keyword>
<evidence type="ECO:0000313" key="14">
    <source>
        <dbReference type="Proteomes" id="UP001146670"/>
    </source>
</evidence>
<organism evidence="13 14">
    <name type="scientific">Aerococcus kribbianus</name>
    <dbReference type="NCBI Taxonomy" id="2999064"/>
    <lineage>
        <taxon>Bacteria</taxon>
        <taxon>Bacillati</taxon>
        <taxon>Bacillota</taxon>
        <taxon>Bacilli</taxon>
        <taxon>Lactobacillales</taxon>
        <taxon>Aerococcaceae</taxon>
        <taxon>Aerococcus</taxon>
    </lineage>
</organism>
<dbReference type="PANTHER" id="PTHR42837:SF2">
    <property type="entry name" value="MEMBRANE METALLOPROTEASE ARASP2, CHLOROPLASTIC-RELATED"/>
    <property type="match status" value="1"/>
</dbReference>
<dbReference type="GO" id="GO:0006508">
    <property type="term" value="P:proteolysis"/>
    <property type="evidence" value="ECO:0007669"/>
    <property type="project" value="UniProtKB-KW"/>
</dbReference>
<keyword evidence="5 11" id="KW-0812">Transmembrane</keyword>
<evidence type="ECO:0000256" key="11">
    <source>
        <dbReference type="RuleBase" id="RU362031"/>
    </source>
</evidence>
<dbReference type="Pfam" id="PF17820">
    <property type="entry name" value="PDZ_6"/>
    <property type="match status" value="1"/>
</dbReference>
<dbReference type="SMART" id="SM00228">
    <property type="entry name" value="PDZ"/>
    <property type="match status" value="1"/>
</dbReference>
<keyword evidence="8 11" id="KW-1133">Transmembrane helix</keyword>
<keyword evidence="10 11" id="KW-0472">Membrane</keyword>
<comment type="cofactor">
    <cofactor evidence="1 11">
        <name>Zn(2+)</name>
        <dbReference type="ChEBI" id="CHEBI:29105"/>
    </cofactor>
</comment>
<dbReference type="InterPro" id="IPR001478">
    <property type="entry name" value="PDZ"/>
</dbReference>